<comment type="similarity">
    <text evidence="1">Belongs to the mTERF family.</text>
</comment>
<keyword evidence="2" id="KW-0804">Transcription</keyword>
<accession>A0A2I0IUQ2</accession>
<protein>
    <submittedName>
        <fullName evidence="4">Uncharacterized protein</fullName>
    </submittedName>
</protein>
<comment type="caution">
    <text evidence="4">The sequence shown here is derived from an EMBL/GenBank/DDBJ whole genome shotgun (WGS) entry which is preliminary data.</text>
</comment>
<dbReference type="AlphaFoldDB" id="A0A2I0IUQ2"/>
<feature type="non-terminal residue" evidence="4">
    <location>
        <position position="165"/>
    </location>
</feature>
<keyword evidence="5" id="KW-1185">Reference proteome</keyword>
<dbReference type="Gene3D" id="1.25.70.10">
    <property type="entry name" value="Transcription termination factor 3, mitochondrial"/>
    <property type="match status" value="1"/>
</dbReference>
<evidence type="ECO:0000256" key="2">
    <source>
        <dbReference type="ARBA" id="ARBA00022472"/>
    </source>
</evidence>
<keyword evidence="2" id="KW-0805">Transcription regulation</keyword>
<proteinExistence type="inferred from homology"/>
<dbReference type="STRING" id="22663.A0A2I0IUQ2"/>
<evidence type="ECO:0000256" key="3">
    <source>
        <dbReference type="ARBA" id="ARBA00022946"/>
    </source>
</evidence>
<gene>
    <name evidence="4" type="ORF">CRG98_031850</name>
</gene>
<name>A0A2I0IUQ2_PUNGR</name>
<sequence length="165" mass="17831">MAAGTLSRSSRHFPTLKLIPPPRPPAVSGFSSRLSLHEAEKSLGILSSSLKVPQESLVPMVCECPGVLELDFVEKWERVSCELVFSGVSGVGIANLIKLSRRLGVNPDGFVSNFGALKGLEVSDATVSRIVEEFPRVVITVKESEICEKVDFLEGIGIPRNGIDR</sequence>
<dbReference type="Pfam" id="PF02536">
    <property type="entry name" value="mTERF"/>
    <property type="match status" value="1"/>
</dbReference>
<organism evidence="4 5">
    <name type="scientific">Punica granatum</name>
    <name type="common">Pomegranate</name>
    <dbReference type="NCBI Taxonomy" id="22663"/>
    <lineage>
        <taxon>Eukaryota</taxon>
        <taxon>Viridiplantae</taxon>
        <taxon>Streptophyta</taxon>
        <taxon>Embryophyta</taxon>
        <taxon>Tracheophyta</taxon>
        <taxon>Spermatophyta</taxon>
        <taxon>Magnoliopsida</taxon>
        <taxon>eudicotyledons</taxon>
        <taxon>Gunneridae</taxon>
        <taxon>Pentapetalae</taxon>
        <taxon>rosids</taxon>
        <taxon>malvids</taxon>
        <taxon>Myrtales</taxon>
        <taxon>Lythraceae</taxon>
        <taxon>Punica</taxon>
    </lineage>
</organism>
<dbReference type="EMBL" id="PGOL01002464">
    <property type="protein sequence ID" value="PKI47717.1"/>
    <property type="molecule type" value="Genomic_DNA"/>
</dbReference>
<keyword evidence="2" id="KW-0806">Transcription termination</keyword>
<dbReference type="GO" id="GO:0003676">
    <property type="term" value="F:nucleic acid binding"/>
    <property type="evidence" value="ECO:0007669"/>
    <property type="project" value="InterPro"/>
</dbReference>
<evidence type="ECO:0000313" key="4">
    <source>
        <dbReference type="EMBL" id="PKI47717.1"/>
    </source>
</evidence>
<dbReference type="InterPro" id="IPR003690">
    <property type="entry name" value="MTERF"/>
</dbReference>
<evidence type="ECO:0000313" key="5">
    <source>
        <dbReference type="Proteomes" id="UP000233551"/>
    </source>
</evidence>
<evidence type="ECO:0000256" key="1">
    <source>
        <dbReference type="ARBA" id="ARBA00007692"/>
    </source>
</evidence>
<keyword evidence="3" id="KW-0809">Transit peptide</keyword>
<dbReference type="Proteomes" id="UP000233551">
    <property type="component" value="Unassembled WGS sequence"/>
</dbReference>
<dbReference type="GO" id="GO:0006353">
    <property type="term" value="P:DNA-templated transcription termination"/>
    <property type="evidence" value="ECO:0007669"/>
    <property type="project" value="UniProtKB-KW"/>
</dbReference>
<reference evidence="4 5" key="1">
    <citation type="submission" date="2017-11" db="EMBL/GenBank/DDBJ databases">
        <title>De-novo sequencing of pomegranate (Punica granatum L.) genome.</title>
        <authorList>
            <person name="Akparov Z."/>
            <person name="Amiraslanov A."/>
            <person name="Hajiyeva S."/>
            <person name="Abbasov M."/>
            <person name="Kaur K."/>
            <person name="Hamwieh A."/>
            <person name="Solovyev V."/>
            <person name="Salamov A."/>
            <person name="Braich B."/>
            <person name="Kosarev P."/>
            <person name="Mahmoud A."/>
            <person name="Hajiyev E."/>
            <person name="Babayeva S."/>
            <person name="Izzatullayeva V."/>
            <person name="Mammadov A."/>
            <person name="Mammadov A."/>
            <person name="Sharifova S."/>
            <person name="Ojaghi J."/>
            <person name="Eynullazada K."/>
            <person name="Bayramov B."/>
            <person name="Abdulazimova A."/>
            <person name="Shahmuradov I."/>
        </authorList>
    </citation>
    <scope>NUCLEOTIDE SEQUENCE [LARGE SCALE GENOMIC DNA]</scope>
    <source>
        <strain evidence="5">cv. AG2017</strain>
        <tissue evidence="4">Leaf</tissue>
    </source>
</reference>
<dbReference type="InterPro" id="IPR038538">
    <property type="entry name" value="MTERF_sf"/>
</dbReference>